<keyword evidence="3" id="KW-1185">Reference proteome</keyword>
<dbReference type="Proteomes" id="UP001642409">
    <property type="component" value="Unassembled WGS sequence"/>
</dbReference>
<gene>
    <name evidence="1" type="ORF">HINF_LOCUS15204</name>
    <name evidence="2" type="ORF">HINF_LOCUS73278</name>
</gene>
<accession>A0AA86NZD2</accession>
<organism evidence="1">
    <name type="scientific">Hexamita inflata</name>
    <dbReference type="NCBI Taxonomy" id="28002"/>
    <lineage>
        <taxon>Eukaryota</taxon>
        <taxon>Metamonada</taxon>
        <taxon>Diplomonadida</taxon>
        <taxon>Hexamitidae</taxon>
        <taxon>Hexamitinae</taxon>
        <taxon>Hexamita</taxon>
    </lineage>
</organism>
<name>A0AA86NZD2_9EUKA</name>
<evidence type="ECO:0000313" key="3">
    <source>
        <dbReference type="Proteomes" id="UP001642409"/>
    </source>
</evidence>
<evidence type="ECO:0000313" key="1">
    <source>
        <dbReference type="EMBL" id="CAI9927559.1"/>
    </source>
</evidence>
<proteinExistence type="predicted"/>
<dbReference type="EMBL" id="CAXDID020000597">
    <property type="protein sequence ID" value="CAL6105472.1"/>
    <property type="molecule type" value="Genomic_DNA"/>
</dbReference>
<protein>
    <submittedName>
        <fullName evidence="2">Hypothetical_protein</fullName>
    </submittedName>
</protein>
<sequence length="271" mass="31398">MDQLSFKVQNGNNIVGVGNNQLVQYNLSTCETRTQGINFPISNSQANAYPTVRFMNDYYCIPFDESKLQKQQMLFKMTPSSIVEVCQAPSVDTFGYAATNSSFLCFDWVTKQFMQYKDNQFSLVQSLTDLNLTRVHLTSYLDYFVLVSWDEDSILLVNECFKIVKTVKLWLNPFIDFWFNAVIDHVLVLYVHQQNTSGCQILVDLNELFAKELPNSRLFSSRSKYVFKAVGRSNLLRRPFVVEHQGYKCILKNNELIKLDGILRNFEGYEL</sequence>
<dbReference type="AlphaFoldDB" id="A0AA86NZD2"/>
<reference evidence="2 3" key="2">
    <citation type="submission" date="2024-07" db="EMBL/GenBank/DDBJ databases">
        <authorList>
            <person name="Akdeniz Z."/>
        </authorList>
    </citation>
    <scope>NUCLEOTIDE SEQUENCE [LARGE SCALE GENOMIC DNA]</scope>
</reference>
<comment type="caution">
    <text evidence="1">The sequence shown here is derived from an EMBL/GenBank/DDBJ whole genome shotgun (WGS) entry which is preliminary data.</text>
</comment>
<evidence type="ECO:0000313" key="2">
    <source>
        <dbReference type="EMBL" id="CAL6105472.1"/>
    </source>
</evidence>
<reference evidence="1" key="1">
    <citation type="submission" date="2023-06" db="EMBL/GenBank/DDBJ databases">
        <authorList>
            <person name="Kurt Z."/>
        </authorList>
    </citation>
    <scope>NUCLEOTIDE SEQUENCE</scope>
</reference>
<dbReference type="EMBL" id="CATOUU010000381">
    <property type="protein sequence ID" value="CAI9927559.1"/>
    <property type="molecule type" value="Genomic_DNA"/>
</dbReference>